<evidence type="ECO:0008006" key="4">
    <source>
        <dbReference type="Google" id="ProtNLM"/>
    </source>
</evidence>
<dbReference type="AlphaFoldDB" id="A0A1C0TQ29"/>
<dbReference type="EMBL" id="MAUJ01000004">
    <property type="protein sequence ID" value="OCQ21044.1"/>
    <property type="molecule type" value="Genomic_DNA"/>
</dbReference>
<feature type="transmembrane region" description="Helical" evidence="1">
    <location>
        <begin position="223"/>
        <end position="246"/>
    </location>
</feature>
<reference evidence="3" key="1">
    <citation type="submission" date="2016-07" db="EMBL/GenBank/DDBJ databases">
        <authorList>
            <person name="Florea S."/>
            <person name="Webb J.S."/>
            <person name="Jaromczyk J."/>
            <person name="Schardl C.L."/>
        </authorList>
    </citation>
    <scope>NUCLEOTIDE SEQUENCE [LARGE SCALE GENOMIC DNA]</scope>
    <source>
        <strain evidence="3">IPB1</strain>
    </source>
</reference>
<evidence type="ECO:0000313" key="3">
    <source>
        <dbReference type="Proteomes" id="UP000093366"/>
    </source>
</evidence>
<keyword evidence="1" id="KW-1133">Transmembrane helix</keyword>
<organism evidence="2 3">
    <name type="scientific">Pseudoalteromonas luteoviolacea</name>
    <dbReference type="NCBI Taxonomy" id="43657"/>
    <lineage>
        <taxon>Bacteria</taxon>
        <taxon>Pseudomonadati</taxon>
        <taxon>Pseudomonadota</taxon>
        <taxon>Gammaproteobacteria</taxon>
        <taxon>Alteromonadales</taxon>
        <taxon>Pseudoalteromonadaceae</taxon>
        <taxon>Pseudoalteromonas</taxon>
    </lineage>
</organism>
<feature type="transmembrane region" description="Helical" evidence="1">
    <location>
        <begin position="195"/>
        <end position="217"/>
    </location>
</feature>
<gene>
    <name evidence="2" type="ORF">A7985_14785</name>
</gene>
<protein>
    <recommendedName>
        <fullName evidence="4">DUF3526 domain-containing protein</fullName>
    </recommendedName>
</protein>
<feature type="transmembrane region" description="Helical" evidence="1">
    <location>
        <begin position="454"/>
        <end position="472"/>
    </location>
</feature>
<comment type="caution">
    <text evidence="2">The sequence shown here is derived from an EMBL/GenBank/DDBJ whole genome shotgun (WGS) entry which is preliminary data.</text>
</comment>
<name>A0A1C0TQ29_9GAMM</name>
<evidence type="ECO:0000256" key="1">
    <source>
        <dbReference type="SAM" id="Phobius"/>
    </source>
</evidence>
<feature type="transmembrane region" description="Helical" evidence="1">
    <location>
        <begin position="20"/>
        <end position="40"/>
    </location>
</feature>
<accession>A0A1C0TQ29</accession>
<proteinExistence type="predicted"/>
<dbReference type="PANTHER" id="PTHR43471">
    <property type="entry name" value="ABC TRANSPORTER PERMEASE"/>
    <property type="match status" value="1"/>
</dbReference>
<feature type="transmembrane region" description="Helical" evidence="1">
    <location>
        <begin position="258"/>
        <end position="280"/>
    </location>
</feature>
<dbReference type="OrthoDB" id="6314837at2"/>
<sequence length="492" mass="55403">MKRLLISTEFKHLCREKVTFIIVIFSAVLAILAFFNGHLFSETQSKVVKTALQSQQDSITTAATQLPERLSTTEPVNWWQDRYDLRAQAFYVMLNYATKPPLAQSPIAIGQADVLPYYFRMLVQEKQQVVQQYDYVHPLNLLLGQFDLSFVLIYLLPLLIIGICFNALSNEQHNGQLRLFLLQGGSASQLLTIQILLRGAIILIPFLLISNLLFVLVRPHIDPAVLLSFTTIALLYCCFWLALCAWVNSRGKSAATNAAILVTCWLSFVVVLPALINTFITHANPTPSRMQYLDSFRAHTDEAKKAAEKTLAQFFQDHPELANANGSRSDFATKKIATISAVEQAMQELDVQYHQIQQAQLDKVMWLKYLSVATLTHSMLVELSGNGLSRHTAFMSQVQMHHQALKSFFAKEIVKANQNGDFSPCKGCNARPTITDLSTLPQFDKHFSTPNVSFTPLFWLILLSMLLIYSTFKNVCTLTRPQATGRRGGHID</sequence>
<dbReference type="Pfam" id="PF12040">
    <property type="entry name" value="DUF3526"/>
    <property type="match status" value="1"/>
</dbReference>
<dbReference type="InterPro" id="IPR021913">
    <property type="entry name" value="DUF3526"/>
</dbReference>
<keyword evidence="1" id="KW-0812">Transmembrane</keyword>
<keyword evidence="1" id="KW-0472">Membrane</keyword>
<feature type="transmembrane region" description="Helical" evidence="1">
    <location>
        <begin position="148"/>
        <end position="168"/>
    </location>
</feature>
<evidence type="ECO:0000313" key="2">
    <source>
        <dbReference type="EMBL" id="OCQ21044.1"/>
    </source>
</evidence>
<dbReference type="RefSeq" id="WP_065791225.1">
    <property type="nucleotide sequence ID" value="NZ_MAUJ01000004.1"/>
</dbReference>
<dbReference type="Proteomes" id="UP000093366">
    <property type="component" value="Unassembled WGS sequence"/>
</dbReference>